<evidence type="ECO:0000256" key="3">
    <source>
        <dbReference type="ARBA" id="ARBA00023098"/>
    </source>
</evidence>
<proteinExistence type="predicted"/>
<gene>
    <name evidence="6" type="ORF">NWP23_11230</name>
</gene>
<name>A0AA43GZJ8_9CYAN</name>
<dbReference type="Proteomes" id="UP001159370">
    <property type="component" value="Unassembled WGS sequence"/>
</dbReference>
<evidence type="ECO:0000313" key="6">
    <source>
        <dbReference type="EMBL" id="MDH6064330.1"/>
    </source>
</evidence>
<protein>
    <submittedName>
        <fullName evidence="6">Alpha/beta hydrolase</fullName>
    </submittedName>
</protein>
<evidence type="ECO:0000256" key="2">
    <source>
        <dbReference type="ARBA" id="ARBA00022963"/>
    </source>
</evidence>
<feature type="domain" description="AB hydrolase-1" evidence="4">
    <location>
        <begin position="254"/>
        <end position="362"/>
    </location>
</feature>
<dbReference type="PANTHER" id="PTHR10272">
    <property type="entry name" value="PLATELET-ACTIVATING FACTOR ACETYLHYDROLASE"/>
    <property type="match status" value="1"/>
</dbReference>
<evidence type="ECO:0000259" key="5">
    <source>
        <dbReference type="Pfam" id="PF07176"/>
    </source>
</evidence>
<dbReference type="InterPro" id="IPR010802">
    <property type="entry name" value="DUF1400"/>
</dbReference>
<dbReference type="Pfam" id="PF07176">
    <property type="entry name" value="DUF1400"/>
    <property type="match status" value="1"/>
</dbReference>
<accession>A0AA43GZJ8</accession>
<keyword evidence="2" id="KW-0442">Lipid degradation</keyword>
<dbReference type="PANTHER" id="PTHR10272:SF13">
    <property type="entry name" value="POLY(ETHYLENE TEREPHTHALATE) HYDROLASE"/>
    <property type="match status" value="1"/>
</dbReference>
<reference evidence="6 7" key="1">
    <citation type="journal article" date="2023" name="J. Phycol.">
        <title>Chrysosporum ovalisporum is synonymous with the true-branching cyanobacterium Umezakia natans (Nostocales/Aphanizomenonaceae).</title>
        <authorList>
            <person name="McGregor G.B."/>
            <person name="Sendall B.C."/>
            <person name="Niiyama Y."/>
            <person name="Tuji A."/>
            <person name="Willis A."/>
        </authorList>
    </citation>
    <scope>NUCLEOTIDE SEQUENCE [LARGE SCALE GENOMIC DNA]</scope>
    <source>
        <strain evidence="6 7">FSS-62</strain>
    </source>
</reference>
<dbReference type="GO" id="GO:0003847">
    <property type="term" value="F:1-alkyl-2-acetylglycerophosphocholine esterase activity"/>
    <property type="evidence" value="ECO:0007669"/>
    <property type="project" value="TreeGrafter"/>
</dbReference>
<dbReference type="EMBL" id="JANQDL010000076">
    <property type="protein sequence ID" value="MDH6064330.1"/>
    <property type="molecule type" value="Genomic_DNA"/>
</dbReference>
<organism evidence="6 7">
    <name type="scientific">Umezakia ovalisporum FSS-62</name>
    <dbReference type="NCBI Taxonomy" id="2971776"/>
    <lineage>
        <taxon>Bacteria</taxon>
        <taxon>Bacillati</taxon>
        <taxon>Cyanobacteriota</taxon>
        <taxon>Cyanophyceae</taxon>
        <taxon>Nostocales</taxon>
        <taxon>Nodulariaceae</taxon>
        <taxon>Umezakia</taxon>
    </lineage>
</organism>
<dbReference type="RefSeq" id="WP_280649520.1">
    <property type="nucleotide sequence ID" value="NZ_JANQDL010000076.1"/>
</dbReference>
<dbReference type="Gene3D" id="3.40.50.1820">
    <property type="entry name" value="alpha/beta hydrolase"/>
    <property type="match status" value="1"/>
</dbReference>
<keyword evidence="1 6" id="KW-0378">Hydrolase</keyword>
<evidence type="ECO:0000259" key="4">
    <source>
        <dbReference type="Pfam" id="PF00561"/>
    </source>
</evidence>
<evidence type="ECO:0000256" key="1">
    <source>
        <dbReference type="ARBA" id="ARBA00022801"/>
    </source>
</evidence>
<sequence>MNKFAKYLSLGVLSTFLTASPGIGAERISFFYPPFGEFSLTVDSLEIFAKKGKITDEFSFYANQVNPQQLAQLRQLLQRQFNVTPTLVSQVTYSPIGEDLIQSLGYLVRTESGRNGFYALRGALILAAAHPDGLTVVNFLRRFPSPTVRLNFTEGLKLVDELSQVLENRNKVVAWIQQEAIARATSDEPSNPSAVNTNIDFGQRSDLVSPGSFTWQRKEFIFTDSQRARIIPTHLYIPEATPSTTPKESSPPFPLIIISHGIASDRSSFAYLAKHLASHGFAVAVLEHPGSNAERVQRYLTGLAGPIEAKEFINRPLDIKFLLDELERQEVLNPDLRGKLNFHQVGAIGHSFGGYTVLTLAGAKINFHQLQQDCSPNISTFNLSLFLQCQVTKLKPKHYKLQDERIKAVLAINPLSSSIFGKSEISQIQIPVMIVANSQDIATPIISEQVRPFTWLTTPHKYLVLIENATHFTAIAETILENNVLPIPSALLGPERTPAYSYLQALNLAFWQTHLLNRPEYAPYLQPSYTQYLTQAPLNVSLLQSYSTEQLHQLLQQINPQIKDGVLRCKTTHPTNDLM</sequence>
<feature type="domain" description="DUF1400" evidence="5">
    <location>
        <begin position="25"/>
        <end position="151"/>
    </location>
</feature>
<dbReference type="SUPFAM" id="SSF53474">
    <property type="entry name" value="alpha/beta-Hydrolases"/>
    <property type="match status" value="1"/>
</dbReference>
<comment type="caution">
    <text evidence="6">The sequence shown here is derived from an EMBL/GenBank/DDBJ whole genome shotgun (WGS) entry which is preliminary data.</text>
</comment>
<dbReference type="InterPro" id="IPR000073">
    <property type="entry name" value="AB_hydrolase_1"/>
</dbReference>
<dbReference type="GeneID" id="83684167"/>
<keyword evidence="3" id="KW-0443">Lipid metabolism</keyword>
<dbReference type="GO" id="GO:0016042">
    <property type="term" value="P:lipid catabolic process"/>
    <property type="evidence" value="ECO:0007669"/>
    <property type="project" value="UniProtKB-KW"/>
</dbReference>
<evidence type="ECO:0000313" key="7">
    <source>
        <dbReference type="Proteomes" id="UP001159370"/>
    </source>
</evidence>
<dbReference type="Pfam" id="PF00561">
    <property type="entry name" value="Abhydrolase_1"/>
    <property type="match status" value="1"/>
</dbReference>
<dbReference type="InterPro" id="IPR029058">
    <property type="entry name" value="AB_hydrolase_fold"/>
</dbReference>
<dbReference type="AlphaFoldDB" id="A0AA43GZJ8"/>